<dbReference type="InParanoid" id="A0A2N3N4K6"/>
<keyword evidence="8" id="KW-0175">Coiled coil</keyword>
<dbReference type="PANTHER" id="PTHR23168">
    <property type="entry name" value="MITOTIC SPINDLE ASSEMBLY CHECKPOINT PROTEIN MAD1 MITOTIC ARREST DEFICIENT-LIKE PROTEIN 1"/>
    <property type="match status" value="1"/>
</dbReference>
<dbReference type="VEuPathDB" id="FungiDB:jhhlp_005957"/>
<name>A0A2N3N4K6_9PEZI</name>
<feature type="region of interest" description="Disordered" evidence="9">
    <location>
        <begin position="535"/>
        <end position="572"/>
    </location>
</feature>
<proteinExistence type="inferred from homology"/>
<evidence type="ECO:0000256" key="3">
    <source>
        <dbReference type="ARBA" id="ARBA00022019"/>
    </source>
</evidence>
<keyword evidence="7" id="KW-0131">Cell cycle</keyword>
<evidence type="ECO:0000256" key="5">
    <source>
        <dbReference type="ARBA" id="ARBA00022776"/>
    </source>
</evidence>
<feature type="compositionally biased region" description="Polar residues" evidence="9">
    <location>
        <begin position="72"/>
        <end position="87"/>
    </location>
</feature>
<feature type="coiled-coil region" evidence="8">
    <location>
        <begin position="661"/>
        <end position="688"/>
    </location>
</feature>
<protein>
    <recommendedName>
        <fullName evidence="3">Spindle assembly checkpoint component MAD1</fullName>
    </recommendedName>
</protein>
<gene>
    <name evidence="10" type="ORF">jhhlp_005957</name>
</gene>
<dbReference type="InterPro" id="IPR008672">
    <property type="entry name" value="Mad1"/>
</dbReference>
<evidence type="ECO:0000256" key="8">
    <source>
        <dbReference type="SAM" id="Coils"/>
    </source>
</evidence>
<keyword evidence="4" id="KW-0132">Cell division</keyword>
<evidence type="ECO:0000256" key="7">
    <source>
        <dbReference type="ARBA" id="ARBA00023306"/>
    </source>
</evidence>
<accession>A0A2N3N4K6</accession>
<dbReference type="GO" id="GO:0005635">
    <property type="term" value="C:nuclear envelope"/>
    <property type="evidence" value="ECO:0007669"/>
    <property type="project" value="TreeGrafter"/>
</dbReference>
<sequence>MSSRNTRATEDAQRRASVSGRLRTPSGSHVPRPNTSLRESRVSVDEQSKIVWNLESLASIASYRSGQPTYNLFTGETTNQSATTQRPASRHSYAPESIRPVSRESSKENMAPPDAEEYESHRRCIEELKAELGTLRYTLSTLEQEKEMAEARFKTEIEDQKRRAQEDFEKKQVAEAESSKLARQLENAQTELTELRETATQEKSTFDKKIRDVEEENRLLTEQMEELVTAKDDAARINEKKIMDIQMQLDTTQRSVQELEQEGASREAVLQATQAQLSEKDGQIGNLEAEVLRLKAQTGDAETMAVIKRELSEQVQHIRKLEATNREQLSELKHLRQIHKAVEVVEEEKRMLQRKLEAAELLEAELDEARMQRQRLEDERLAWTAYLQSTAESGGEDMKFESPEELARALVQERLTSASYAEKMGLLQADVAAHESIIQALEDEKTQLRAEIEKAKDAAASSAASGGDKTRARLERQRALAAKEVEYLRAQLKTFDAEDLAFQPEQHDQVRAQRIQELEDLVDTYKAEVQKLHTELASAEPATPTTGNKRQRSVEPSNGPSHEQLGQLARKARKLQDELSAVQTKLALSEKELSVSKEQLRAAKKRSGVRILALRSNPTSNFEAIKMSTLEALKKENAELLAHMQDPKNASSFPTVPASMLEAAQRQVQEAKAETASAQKSAKRLKEVWTAKSAEFKEAIFSTLGWTVTFIPNGKMRVESVYYPSQSDEHENSIVFDGEKGTMKVGGGPRSAFAQRINDQIKFWVREKGCIPGFLAALTLEFYDEHTKASRD</sequence>
<dbReference type="FunCoup" id="A0A2N3N4K6">
    <property type="interactions" value="252"/>
</dbReference>
<dbReference type="PANTHER" id="PTHR23168:SF0">
    <property type="entry name" value="MITOTIC SPINDLE ASSEMBLY CHECKPOINT PROTEIN MAD1"/>
    <property type="match status" value="1"/>
</dbReference>
<feature type="coiled-coil region" evidence="8">
    <location>
        <begin position="125"/>
        <end position="379"/>
    </location>
</feature>
<dbReference type="OrthoDB" id="331602at2759"/>
<dbReference type="Pfam" id="PF05557">
    <property type="entry name" value="MAD"/>
    <property type="match status" value="1"/>
</dbReference>
<reference evidence="10 11" key="1">
    <citation type="journal article" date="2017" name="G3 (Bethesda)">
        <title>First Draft Genome Sequence of the Pathogenic Fungus Lomentospora prolificans (Formerly Scedosporium prolificans).</title>
        <authorList>
            <person name="Luo R."/>
            <person name="Zimin A."/>
            <person name="Workman R."/>
            <person name="Fan Y."/>
            <person name="Pertea G."/>
            <person name="Grossman N."/>
            <person name="Wear M.P."/>
            <person name="Jia B."/>
            <person name="Miller H."/>
            <person name="Casadevall A."/>
            <person name="Timp W."/>
            <person name="Zhang S.X."/>
            <person name="Salzberg S.L."/>
        </authorList>
    </citation>
    <scope>NUCLEOTIDE SEQUENCE [LARGE SCALE GENOMIC DNA]</scope>
    <source>
        <strain evidence="10 11">JHH-5317</strain>
    </source>
</reference>
<feature type="coiled-coil region" evidence="8">
    <location>
        <begin position="424"/>
        <end position="491"/>
    </location>
</feature>
<evidence type="ECO:0000256" key="2">
    <source>
        <dbReference type="ARBA" id="ARBA00008029"/>
    </source>
</evidence>
<evidence type="ECO:0000313" key="11">
    <source>
        <dbReference type="Proteomes" id="UP000233524"/>
    </source>
</evidence>
<feature type="compositionally biased region" description="Polar residues" evidence="9">
    <location>
        <begin position="543"/>
        <end position="561"/>
    </location>
</feature>
<dbReference type="GO" id="GO:0007094">
    <property type="term" value="P:mitotic spindle assembly checkpoint signaling"/>
    <property type="evidence" value="ECO:0007669"/>
    <property type="project" value="InterPro"/>
</dbReference>
<feature type="region of interest" description="Disordered" evidence="9">
    <location>
        <begin position="72"/>
        <end position="120"/>
    </location>
</feature>
<dbReference type="GO" id="GO:0051301">
    <property type="term" value="P:cell division"/>
    <property type="evidence" value="ECO:0007669"/>
    <property type="project" value="UniProtKB-KW"/>
</dbReference>
<dbReference type="Gene3D" id="6.10.250.90">
    <property type="match status" value="1"/>
</dbReference>
<dbReference type="STRING" id="41688.A0A2N3N4K6"/>
<evidence type="ECO:0000313" key="10">
    <source>
        <dbReference type="EMBL" id="PKS07355.1"/>
    </source>
</evidence>
<comment type="similarity">
    <text evidence="2">Belongs to the MAD1 family.</text>
</comment>
<evidence type="ECO:0000256" key="6">
    <source>
        <dbReference type="ARBA" id="ARBA00023242"/>
    </source>
</evidence>
<dbReference type="SUPFAM" id="SSF75704">
    <property type="entry name" value="Mitotic arrest deficient-like 1, Mad1"/>
    <property type="match status" value="1"/>
</dbReference>
<feature type="region of interest" description="Disordered" evidence="9">
    <location>
        <begin position="1"/>
        <end position="46"/>
    </location>
</feature>
<keyword evidence="5" id="KW-0498">Mitosis</keyword>
<dbReference type="GO" id="GO:0072686">
    <property type="term" value="C:mitotic spindle"/>
    <property type="evidence" value="ECO:0007669"/>
    <property type="project" value="TreeGrafter"/>
</dbReference>
<dbReference type="EMBL" id="NLAX01000701">
    <property type="protein sequence ID" value="PKS07355.1"/>
    <property type="molecule type" value="Genomic_DNA"/>
</dbReference>
<evidence type="ECO:0000256" key="9">
    <source>
        <dbReference type="SAM" id="MobiDB-lite"/>
    </source>
</evidence>
<dbReference type="GO" id="GO:0051315">
    <property type="term" value="P:attachment of mitotic spindle microtubules to kinetochore"/>
    <property type="evidence" value="ECO:0007669"/>
    <property type="project" value="TreeGrafter"/>
</dbReference>
<keyword evidence="11" id="KW-1185">Reference proteome</keyword>
<evidence type="ECO:0000256" key="4">
    <source>
        <dbReference type="ARBA" id="ARBA00022618"/>
    </source>
</evidence>
<dbReference type="Proteomes" id="UP000233524">
    <property type="component" value="Unassembled WGS sequence"/>
</dbReference>
<organism evidence="10 11">
    <name type="scientific">Lomentospora prolificans</name>
    <dbReference type="NCBI Taxonomy" id="41688"/>
    <lineage>
        <taxon>Eukaryota</taxon>
        <taxon>Fungi</taxon>
        <taxon>Dikarya</taxon>
        <taxon>Ascomycota</taxon>
        <taxon>Pezizomycotina</taxon>
        <taxon>Sordariomycetes</taxon>
        <taxon>Hypocreomycetidae</taxon>
        <taxon>Microascales</taxon>
        <taxon>Microascaceae</taxon>
        <taxon>Lomentospora</taxon>
    </lineage>
</organism>
<dbReference type="Gene3D" id="3.30.457.60">
    <property type="match status" value="1"/>
</dbReference>
<evidence type="ECO:0000256" key="1">
    <source>
        <dbReference type="ARBA" id="ARBA00004123"/>
    </source>
</evidence>
<dbReference type="AlphaFoldDB" id="A0A2N3N4K6"/>
<comment type="subcellular location">
    <subcellularLocation>
        <location evidence="1">Nucleus</location>
    </subcellularLocation>
</comment>
<comment type="caution">
    <text evidence="10">The sequence shown here is derived from an EMBL/GenBank/DDBJ whole genome shotgun (WGS) entry which is preliminary data.</text>
</comment>
<keyword evidence="6" id="KW-0539">Nucleus</keyword>
<dbReference type="GO" id="GO:0000776">
    <property type="term" value="C:kinetochore"/>
    <property type="evidence" value="ECO:0007669"/>
    <property type="project" value="TreeGrafter"/>
</dbReference>